<keyword evidence="3" id="KW-1185">Reference proteome</keyword>
<reference evidence="2" key="1">
    <citation type="journal article" date="2023" name="Mol. Biol. Evol.">
        <title>Third-Generation Sequencing Reveals the Adaptive Role of the Epigenome in Three Deep-Sea Polychaetes.</title>
        <authorList>
            <person name="Perez M."/>
            <person name="Aroh O."/>
            <person name="Sun Y."/>
            <person name="Lan Y."/>
            <person name="Juniper S.K."/>
            <person name="Young C.R."/>
            <person name="Angers B."/>
            <person name="Qian P.Y."/>
        </authorList>
    </citation>
    <scope>NUCLEOTIDE SEQUENCE</scope>
    <source>
        <strain evidence="2">P08H-3</strain>
    </source>
</reference>
<gene>
    <name evidence="2" type="ORF">LSH36_55g00048</name>
</gene>
<evidence type="ECO:0000313" key="2">
    <source>
        <dbReference type="EMBL" id="KAK2165053.1"/>
    </source>
</evidence>
<dbReference type="Proteomes" id="UP001208570">
    <property type="component" value="Unassembled WGS sequence"/>
</dbReference>
<sequence length="171" mass="19052">MTEELRRLEYARKNAKDYKTVPKTGLVLYDSTLKARQSNAVESKLLTNKLLVIRKEESGVKCDHEKSLYKIRKLRASILRPVSRGIVGSEKLVGRDGVIDAATDGGPTKKQSSRYLQPLSSSTAYREKVVNRRPKSTLQLKQALSYEPVVKPPPARGASSRTLGRKTANVD</sequence>
<name>A0AAD9NDY4_9ANNE</name>
<comment type="caution">
    <text evidence="2">The sequence shown here is derived from an EMBL/GenBank/DDBJ whole genome shotgun (WGS) entry which is preliminary data.</text>
</comment>
<dbReference type="EMBL" id="JAODUP010000055">
    <property type="protein sequence ID" value="KAK2165053.1"/>
    <property type="molecule type" value="Genomic_DNA"/>
</dbReference>
<proteinExistence type="predicted"/>
<organism evidence="2 3">
    <name type="scientific">Paralvinella palmiformis</name>
    <dbReference type="NCBI Taxonomy" id="53620"/>
    <lineage>
        <taxon>Eukaryota</taxon>
        <taxon>Metazoa</taxon>
        <taxon>Spiralia</taxon>
        <taxon>Lophotrochozoa</taxon>
        <taxon>Annelida</taxon>
        <taxon>Polychaeta</taxon>
        <taxon>Sedentaria</taxon>
        <taxon>Canalipalpata</taxon>
        <taxon>Terebellida</taxon>
        <taxon>Terebelliformia</taxon>
        <taxon>Alvinellidae</taxon>
        <taxon>Paralvinella</taxon>
    </lineage>
</organism>
<feature type="compositionally biased region" description="Polar residues" evidence="1">
    <location>
        <begin position="109"/>
        <end position="124"/>
    </location>
</feature>
<evidence type="ECO:0000313" key="3">
    <source>
        <dbReference type="Proteomes" id="UP001208570"/>
    </source>
</evidence>
<protein>
    <submittedName>
        <fullName evidence="2">Uncharacterized protein</fullName>
    </submittedName>
</protein>
<evidence type="ECO:0000256" key="1">
    <source>
        <dbReference type="SAM" id="MobiDB-lite"/>
    </source>
</evidence>
<accession>A0AAD9NDY4</accession>
<feature type="region of interest" description="Disordered" evidence="1">
    <location>
        <begin position="97"/>
        <end position="171"/>
    </location>
</feature>
<dbReference type="AlphaFoldDB" id="A0AAD9NDY4"/>